<dbReference type="InterPro" id="IPR032861">
    <property type="entry name" value="TAXi_N"/>
</dbReference>
<dbReference type="PRINTS" id="PR00792">
    <property type="entry name" value="PEPSIN"/>
</dbReference>
<gene>
    <name evidence="10" type="ORF">K7X08_026853</name>
</gene>
<dbReference type="SUPFAM" id="SSF50630">
    <property type="entry name" value="Acid proteases"/>
    <property type="match status" value="1"/>
</dbReference>
<dbReference type="EMBL" id="JAJAGQ010000021">
    <property type="protein sequence ID" value="KAJ8531419.1"/>
    <property type="molecule type" value="Genomic_DNA"/>
</dbReference>
<dbReference type="PANTHER" id="PTHR13683">
    <property type="entry name" value="ASPARTYL PROTEASES"/>
    <property type="match status" value="1"/>
</dbReference>
<keyword evidence="3 7" id="KW-0064">Aspartyl protease</keyword>
<dbReference type="InterPro" id="IPR021109">
    <property type="entry name" value="Peptidase_aspartic_dom_sf"/>
</dbReference>
<dbReference type="Pfam" id="PF14541">
    <property type="entry name" value="TAXi_C"/>
    <property type="match status" value="1"/>
</dbReference>
<evidence type="ECO:0000256" key="1">
    <source>
        <dbReference type="ARBA" id="ARBA00007447"/>
    </source>
</evidence>
<dbReference type="InterPro" id="IPR001461">
    <property type="entry name" value="Aspartic_peptidase_A1"/>
</dbReference>
<dbReference type="InterPro" id="IPR001969">
    <property type="entry name" value="Aspartic_peptidase_AS"/>
</dbReference>
<comment type="caution">
    <text evidence="10">The sequence shown here is derived from an EMBL/GenBank/DDBJ whole genome shotgun (WGS) entry which is preliminary data.</text>
</comment>
<feature type="chain" id="PRO_5040468258" description="Peptidase A1 domain-containing protein" evidence="8">
    <location>
        <begin position="17"/>
        <end position="428"/>
    </location>
</feature>
<dbReference type="AlphaFoldDB" id="A0A9Q1LCK2"/>
<dbReference type="Pfam" id="PF14543">
    <property type="entry name" value="TAXi_N"/>
    <property type="match status" value="1"/>
</dbReference>
<dbReference type="InterPro" id="IPR032799">
    <property type="entry name" value="TAXi_C"/>
</dbReference>
<keyword evidence="11" id="KW-1185">Reference proteome</keyword>
<evidence type="ECO:0000256" key="7">
    <source>
        <dbReference type="RuleBase" id="RU000454"/>
    </source>
</evidence>
<keyword evidence="8" id="KW-0732">Signal</keyword>
<dbReference type="InterPro" id="IPR033121">
    <property type="entry name" value="PEPTIDASE_A1"/>
</dbReference>
<sequence>MVFVLFLVLQLHKAFGTFGFDIHHRYSDPVKGTISDLHWLPQKGSIQYYSAWTQHDRHINRHRYTSTVGLTPNHRRLTSTVDLILLLLTFDRGNRTVLLSSLGFLHYAYVTVDTPGLSFLVALDTGSDLFWLPCNCNNCARTLITGSGRPIDLNIYSPNTSSISKIVPCNGTLACGYGVASLSNNTSSSGVLVEDILHLQTGSTQQKVVEAPITLGCGMKQTGAFLNGAAPNGLFGLGMGNISVPSILASKGLAANSFSMCFGADGIGRIDFGDKGSPGQGETPFNLKEPHQTYNISLTGITVGNKETDVDFTAIFDSGTSFTYLNDPAYKVITENFNSQAQEQHVQPTIPIPFEYCYGLRANQTSFKIRDVNLIMKGGNQVYCLAVVKSGDVNIIGQNFMTGYWVVFDREKMVLGWKPSDCECIFLL</sequence>
<comment type="similarity">
    <text evidence="1 7">Belongs to the peptidase A1 family.</text>
</comment>
<protein>
    <recommendedName>
        <fullName evidence="9">Peptidase A1 domain-containing protein</fullName>
    </recommendedName>
</protein>
<evidence type="ECO:0000313" key="10">
    <source>
        <dbReference type="EMBL" id="KAJ8531419.1"/>
    </source>
</evidence>
<dbReference type="PROSITE" id="PS51767">
    <property type="entry name" value="PEPTIDASE_A1"/>
    <property type="match status" value="1"/>
</dbReference>
<feature type="active site" evidence="6">
    <location>
        <position position="124"/>
    </location>
</feature>
<evidence type="ECO:0000256" key="3">
    <source>
        <dbReference type="ARBA" id="ARBA00022750"/>
    </source>
</evidence>
<keyword evidence="4 7" id="KW-0378">Hydrolase</keyword>
<reference evidence="11" key="1">
    <citation type="journal article" date="2023" name="Proc. Natl. Acad. Sci. U.S.A.">
        <title>Genomic and structural basis for evolution of tropane alkaloid biosynthesis.</title>
        <authorList>
            <person name="Wanga Y.-J."/>
            <person name="Taina T."/>
            <person name="Yua J.-Y."/>
            <person name="Lia J."/>
            <person name="Xua B."/>
            <person name="Chenc J."/>
            <person name="D'Auriad J.C."/>
            <person name="Huanga J.-P."/>
            <person name="Huanga S.-X."/>
        </authorList>
    </citation>
    <scope>NUCLEOTIDE SEQUENCE [LARGE SCALE GENOMIC DNA]</scope>
    <source>
        <strain evidence="11">cv. KIB-2019</strain>
    </source>
</reference>
<evidence type="ECO:0000259" key="9">
    <source>
        <dbReference type="PROSITE" id="PS51767"/>
    </source>
</evidence>
<feature type="domain" description="Peptidase A1" evidence="9">
    <location>
        <begin position="106"/>
        <end position="418"/>
    </location>
</feature>
<feature type="signal peptide" evidence="8">
    <location>
        <begin position="1"/>
        <end position="16"/>
    </location>
</feature>
<dbReference type="Proteomes" id="UP001152561">
    <property type="component" value="Unassembled WGS sequence"/>
</dbReference>
<proteinExistence type="inferred from homology"/>
<dbReference type="GO" id="GO:0006508">
    <property type="term" value="P:proteolysis"/>
    <property type="evidence" value="ECO:0007669"/>
    <property type="project" value="UniProtKB-KW"/>
</dbReference>
<name>A0A9Q1LCK2_9SOLA</name>
<evidence type="ECO:0000313" key="11">
    <source>
        <dbReference type="Proteomes" id="UP001152561"/>
    </source>
</evidence>
<feature type="active site" evidence="6">
    <location>
        <position position="317"/>
    </location>
</feature>
<dbReference type="Gene3D" id="2.40.70.10">
    <property type="entry name" value="Acid Proteases"/>
    <property type="match status" value="2"/>
</dbReference>
<evidence type="ECO:0000256" key="5">
    <source>
        <dbReference type="ARBA" id="ARBA00023180"/>
    </source>
</evidence>
<keyword evidence="2 7" id="KW-0645">Protease</keyword>
<keyword evidence="5" id="KW-0325">Glycoprotein</keyword>
<dbReference type="PANTHER" id="PTHR13683:SF826">
    <property type="entry name" value="ASPARTYL PROTEASE FAMILY PROTEIN 1"/>
    <property type="match status" value="1"/>
</dbReference>
<evidence type="ECO:0000256" key="4">
    <source>
        <dbReference type="ARBA" id="ARBA00022801"/>
    </source>
</evidence>
<accession>A0A9Q1LCK2</accession>
<dbReference type="OrthoDB" id="2747330at2759"/>
<dbReference type="FunFam" id="2.40.70.10:FF:000014">
    <property type="entry name" value="Aspartyl protease family protein 1"/>
    <property type="match status" value="1"/>
</dbReference>
<evidence type="ECO:0000256" key="6">
    <source>
        <dbReference type="PIRSR" id="PIRSR601461-1"/>
    </source>
</evidence>
<dbReference type="PROSITE" id="PS00141">
    <property type="entry name" value="ASP_PROTEASE"/>
    <property type="match status" value="2"/>
</dbReference>
<organism evidence="10 11">
    <name type="scientific">Anisodus acutangulus</name>
    <dbReference type="NCBI Taxonomy" id="402998"/>
    <lineage>
        <taxon>Eukaryota</taxon>
        <taxon>Viridiplantae</taxon>
        <taxon>Streptophyta</taxon>
        <taxon>Embryophyta</taxon>
        <taxon>Tracheophyta</taxon>
        <taxon>Spermatophyta</taxon>
        <taxon>Magnoliopsida</taxon>
        <taxon>eudicotyledons</taxon>
        <taxon>Gunneridae</taxon>
        <taxon>Pentapetalae</taxon>
        <taxon>asterids</taxon>
        <taxon>lamiids</taxon>
        <taxon>Solanales</taxon>
        <taxon>Solanaceae</taxon>
        <taxon>Solanoideae</taxon>
        <taxon>Hyoscyameae</taxon>
        <taxon>Anisodus</taxon>
    </lineage>
</organism>
<dbReference type="InterPro" id="IPR034161">
    <property type="entry name" value="Pepsin-like_plant"/>
</dbReference>
<dbReference type="GO" id="GO:0004190">
    <property type="term" value="F:aspartic-type endopeptidase activity"/>
    <property type="evidence" value="ECO:0007669"/>
    <property type="project" value="UniProtKB-KW"/>
</dbReference>
<dbReference type="CDD" id="cd05476">
    <property type="entry name" value="pepsin_A_like_plant"/>
    <property type="match status" value="1"/>
</dbReference>
<evidence type="ECO:0000256" key="2">
    <source>
        <dbReference type="ARBA" id="ARBA00022670"/>
    </source>
</evidence>
<evidence type="ECO:0000256" key="8">
    <source>
        <dbReference type="SAM" id="SignalP"/>
    </source>
</evidence>